<keyword evidence="3" id="KW-0597">Phosphoprotein</keyword>
<comment type="caution">
    <text evidence="12">The sequence shown here is derived from an EMBL/GenBank/DDBJ whole genome shotgun (WGS) entry which is preliminary data.</text>
</comment>
<keyword evidence="7" id="KW-0067">ATP-binding</keyword>
<keyword evidence="4" id="KW-0808">Transferase</keyword>
<dbReference type="RefSeq" id="WP_174861497.1">
    <property type="nucleotide sequence ID" value="NZ_BIFH01000037.1"/>
</dbReference>
<sequence length="429" mass="45780">MRARTVWKRLPAGVPPRAVDVTLAGADMVVSLLLAREDPTGNWRHTDTFGFVLIVLINLPLLVRRRAPVAVLFVMLALQIWFIALGYWPVVNSLGSLLALYTVASHRPVRIAAVAIAAVGATWIYAGLAADGGSMVTVVAQILTVPPVVCWFGTAARRLGERNAQLALLTAKLAREQEARARRAVTDERVRIARELHDVVAHHVSVISVQAGLAEYVITSDPPTARAALHTIGETTREALDEMRRMLLLLRADPADLDEARVTGPDRPAADDDMDPAPGLARLDDVVRRIRAAGVTVTIRRIGVARPLSPGVELCAYRIVQEALTNVLKHARTARVELTVEYEPTRLRVAVCDDGGEPDPDAAPRTGNSGTIGGATGHGLIGMSERARLYGGTFSAEPRPEGGFEVGLVLPIPAEPGTSGGKVGGTGDS</sequence>
<dbReference type="Gene3D" id="1.20.5.1930">
    <property type="match status" value="1"/>
</dbReference>
<feature type="compositionally biased region" description="Gly residues" evidence="9">
    <location>
        <begin position="418"/>
        <end position="429"/>
    </location>
</feature>
<protein>
    <recommendedName>
        <fullName evidence="2">histidine kinase</fullName>
        <ecNumber evidence="2">2.7.13.3</ecNumber>
    </recommendedName>
</protein>
<comment type="catalytic activity">
    <reaction evidence="1">
        <text>ATP + protein L-histidine = ADP + protein N-phospho-L-histidine.</text>
        <dbReference type="EC" id="2.7.13.3"/>
    </reaction>
</comment>
<gene>
    <name evidence="12" type="ORF">EHYA_07847</name>
</gene>
<dbReference type="CDD" id="cd16917">
    <property type="entry name" value="HATPase_UhpB-NarQ-NarX-like"/>
    <property type="match status" value="1"/>
</dbReference>
<feature type="region of interest" description="Disordered" evidence="9">
    <location>
        <begin position="402"/>
        <end position="429"/>
    </location>
</feature>
<evidence type="ECO:0000256" key="2">
    <source>
        <dbReference type="ARBA" id="ARBA00012438"/>
    </source>
</evidence>
<accession>A0A401YZX6</accession>
<evidence type="ECO:0000313" key="12">
    <source>
        <dbReference type="EMBL" id="GCE00122.1"/>
    </source>
</evidence>
<keyword evidence="13" id="KW-1185">Reference proteome</keyword>
<feature type="domain" description="Histidine kinase/HSP90-like ATPase" evidence="11">
    <location>
        <begin position="311"/>
        <end position="414"/>
    </location>
</feature>
<name>A0A401YZX6_9ACTN</name>
<dbReference type="Pfam" id="PF23539">
    <property type="entry name" value="DUF7134"/>
    <property type="match status" value="1"/>
</dbReference>
<keyword evidence="10" id="KW-0812">Transmembrane</keyword>
<evidence type="ECO:0000256" key="6">
    <source>
        <dbReference type="ARBA" id="ARBA00022777"/>
    </source>
</evidence>
<evidence type="ECO:0000313" key="13">
    <source>
        <dbReference type="Proteomes" id="UP000286931"/>
    </source>
</evidence>
<dbReference type="EMBL" id="BIFH01000037">
    <property type="protein sequence ID" value="GCE00122.1"/>
    <property type="molecule type" value="Genomic_DNA"/>
</dbReference>
<feature type="transmembrane region" description="Helical" evidence="10">
    <location>
        <begin position="46"/>
        <end position="63"/>
    </location>
</feature>
<keyword evidence="8" id="KW-0902">Two-component regulatory system</keyword>
<evidence type="ECO:0000256" key="7">
    <source>
        <dbReference type="ARBA" id="ARBA00022840"/>
    </source>
</evidence>
<proteinExistence type="predicted"/>
<dbReference type="GO" id="GO:0005524">
    <property type="term" value="F:ATP binding"/>
    <property type="evidence" value="ECO:0007669"/>
    <property type="project" value="UniProtKB-KW"/>
</dbReference>
<dbReference type="PANTHER" id="PTHR24421">
    <property type="entry name" value="NITRATE/NITRITE SENSOR PROTEIN NARX-RELATED"/>
    <property type="match status" value="1"/>
</dbReference>
<feature type="transmembrane region" description="Helical" evidence="10">
    <location>
        <begin position="134"/>
        <end position="153"/>
    </location>
</feature>
<dbReference type="InterPro" id="IPR050482">
    <property type="entry name" value="Sensor_HK_TwoCompSys"/>
</dbReference>
<evidence type="ECO:0000256" key="10">
    <source>
        <dbReference type="SAM" id="Phobius"/>
    </source>
</evidence>
<keyword evidence="10" id="KW-0472">Membrane</keyword>
<dbReference type="SUPFAM" id="SSF55874">
    <property type="entry name" value="ATPase domain of HSP90 chaperone/DNA topoisomerase II/histidine kinase"/>
    <property type="match status" value="1"/>
</dbReference>
<dbReference type="Proteomes" id="UP000286931">
    <property type="component" value="Unassembled WGS sequence"/>
</dbReference>
<keyword evidence="6" id="KW-0418">Kinase</keyword>
<feature type="transmembrane region" description="Helical" evidence="10">
    <location>
        <begin position="109"/>
        <end position="128"/>
    </location>
</feature>
<keyword evidence="10" id="KW-1133">Transmembrane helix</keyword>
<keyword evidence="5" id="KW-0547">Nucleotide-binding</keyword>
<organism evidence="12 13">
    <name type="scientific">Embleya hyalina</name>
    <dbReference type="NCBI Taxonomy" id="516124"/>
    <lineage>
        <taxon>Bacteria</taxon>
        <taxon>Bacillati</taxon>
        <taxon>Actinomycetota</taxon>
        <taxon>Actinomycetes</taxon>
        <taxon>Kitasatosporales</taxon>
        <taxon>Streptomycetaceae</taxon>
        <taxon>Embleya</taxon>
    </lineage>
</organism>
<dbReference type="InterPro" id="IPR055558">
    <property type="entry name" value="DUF7134"/>
</dbReference>
<dbReference type="Gene3D" id="3.30.565.10">
    <property type="entry name" value="Histidine kinase-like ATPase, C-terminal domain"/>
    <property type="match status" value="1"/>
</dbReference>
<evidence type="ECO:0000256" key="8">
    <source>
        <dbReference type="ARBA" id="ARBA00023012"/>
    </source>
</evidence>
<dbReference type="GO" id="GO:0046983">
    <property type="term" value="F:protein dimerization activity"/>
    <property type="evidence" value="ECO:0007669"/>
    <property type="project" value="InterPro"/>
</dbReference>
<dbReference type="Pfam" id="PF02518">
    <property type="entry name" value="HATPase_c"/>
    <property type="match status" value="1"/>
</dbReference>
<reference evidence="12 13" key="1">
    <citation type="submission" date="2018-12" db="EMBL/GenBank/DDBJ databases">
        <title>Draft genome sequence of Embleya hyalina NBRC 13850T.</title>
        <authorList>
            <person name="Komaki H."/>
            <person name="Hosoyama A."/>
            <person name="Kimura A."/>
            <person name="Ichikawa N."/>
            <person name="Tamura T."/>
        </authorList>
    </citation>
    <scope>NUCLEOTIDE SEQUENCE [LARGE SCALE GENOMIC DNA]</scope>
    <source>
        <strain evidence="12 13">NBRC 13850</strain>
    </source>
</reference>
<evidence type="ECO:0000256" key="4">
    <source>
        <dbReference type="ARBA" id="ARBA00022679"/>
    </source>
</evidence>
<dbReference type="SMART" id="SM00387">
    <property type="entry name" value="HATPase_c"/>
    <property type="match status" value="1"/>
</dbReference>
<dbReference type="GO" id="GO:0016020">
    <property type="term" value="C:membrane"/>
    <property type="evidence" value="ECO:0007669"/>
    <property type="project" value="InterPro"/>
</dbReference>
<dbReference type="Pfam" id="PF07730">
    <property type="entry name" value="HisKA_3"/>
    <property type="match status" value="1"/>
</dbReference>
<evidence type="ECO:0000259" key="11">
    <source>
        <dbReference type="SMART" id="SM00387"/>
    </source>
</evidence>
<feature type="region of interest" description="Disordered" evidence="9">
    <location>
        <begin position="353"/>
        <end position="378"/>
    </location>
</feature>
<evidence type="ECO:0000256" key="5">
    <source>
        <dbReference type="ARBA" id="ARBA00022741"/>
    </source>
</evidence>
<dbReference type="InterPro" id="IPR011712">
    <property type="entry name" value="Sig_transdc_His_kin_sub3_dim/P"/>
</dbReference>
<dbReference type="PANTHER" id="PTHR24421:SF10">
    <property type="entry name" value="NITRATE_NITRITE SENSOR PROTEIN NARQ"/>
    <property type="match status" value="1"/>
</dbReference>
<dbReference type="AlphaFoldDB" id="A0A401YZX6"/>
<evidence type="ECO:0000256" key="3">
    <source>
        <dbReference type="ARBA" id="ARBA00022553"/>
    </source>
</evidence>
<dbReference type="GO" id="GO:0000155">
    <property type="term" value="F:phosphorelay sensor kinase activity"/>
    <property type="evidence" value="ECO:0007669"/>
    <property type="project" value="InterPro"/>
</dbReference>
<evidence type="ECO:0000256" key="9">
    <source>
        <dbReference type="SAM" id="MobiDB-lite"/>
    </source>
</evidence>
<feature type="transmembrane region" description="Helical" evidence="10">
    <location>
        <begin position="69"/>
        <end position="88"/>
    </location>
</feature>
<dbReference type="InterPro" id="IPR003594">
    <property type="entry name" value="HATPase_dom"/>
</dbReference>
<dbReference type="EC" id="2.7.13.3" evidence="2"/>
<evidence type="ECO:0000256" key="1">
    <source>
        <dbReference type="ARBA" id="ARBA00000085"/>
    </source>
</evidence>
<dbReference type="InterPro" id="IPR036890">
    <property type="entry name" value="HATPase_C_sf"/>
</dbReference>